<feature type="domain" description="Peptidase M1 membrane alanine aminopeptidase" evidence="1">
    <location>
        <begin position="9"/>
        <end position="57"/>
    </location>
</feature>
<feature type="domain" description="Peptidase M1 membrane alanine aminopeptidase" evidence="1">
    <location>
        <begin position="59"/>
        <end position="107"/>
    </location>
</feature>
<dbReference type="GO" id="GO:0008270">
    <property type="term" value="F:zinc ion binding"/>
    <property type="evidence" value="ECO:0007669"/>
    <property type="project" value="InterPro"/>
</dbReference>
<dbReference type="GO" id="GO:0005615">
    <property type="term" value="C:extracellular space"/>
    <property type="evidence" value="ECO:0007669"/>
    <property type="project" value="TreeGrafter"/>
</dbReference>
<dbReference type="Gene3D" id="1.10.390.10">
    <property type="entry name" value="Neutral Protease Domain 2"/>
    <property type="match status" value="1"/>
</dbReference>
<accession>X6M0F4</accession>
<dbReference type="GO" id="GO:0042277">
    <property type="term" value="F:peptide binding"/>
    <property type="evidence" value="ECO:0007669"/>
    <property type="project" value="TreeGrafter"/>
</dbReference>
<dbReference type="GO" id="GO:0005737">
    <property type="term" value="C:cytoplasm"/>
    <property type="evidence" value="ECO:0007669"/>
    <property type="project" value="TreeGrafter"/>
</dbReference>
<comment type="caution">
    <text evidence="2">The sequence shown here is derived from an EMBL/GenBank/DDBJ whole genome shotgun (WGS) entry which is preliminary data.</text>
</comment>
<dbReference type="InterPro" id="IPR027268">
    <property type="entry name" value="Peptidase_M4/M1_CTD_sf"/>
</dbReference>
<name>X6M0F4_RETFI</name>
<dbReference type="GO" id="GO:0006508">
    <property type="term" value="P:proteolysis"/>
    <property type="evidence" value="ECO:0007669"/>
    <property type="project" value="TreeGrafter"/>
</dbReference>
<keyword evidence="3" id="KW-1185">Reference proteome</keyword>
<dbReference type="PANTHER" id="PTHR11533:SF174">
    <property type="entry name" value="PUROMYCIN-SENSITIVE AMINOPEPTIDASE-RELATED"/>
    <property type="match status" value="1"/>
</dbReference>
<dbReference type="InterPro" id="IPR050344">
    <property type="entry name" value="Peptidase_M1_aminopeptidases"/>
</dbReference>
<sequence length="123" mass="14069">MFIVLYYNQYYRYFQIEYPLPKCDMIAVPDFAAGAMENWGLITYREIALLADKEKTSNIFITSEYSRAFELDGMATSHQIEVDAQTPAEADEVFDAISYCKGDKLTLTQIRHLSSGKLTSEQV</sequence>
<dbReference type="SUPFAM" id="SSF55486">
    <property type="entry name" value="Metalloproteases ('zincins'), catalytic domain"/>
    <property type="match status" value="1"/>
</dbReference>
<dbReference type="EMBL" id="ASPP01026515">
    <property type="protein sequence ID" value="ETO07096.1"/>
    <property type="molecule type" value="Genomic_DNA"/>
</dbReference>
<dbReference type="OrthoDB" id="6337587at2759"/>
<dbReference type="GO" id="GO:0016020">
    <property type="term" value="C:membrane"/>
    <property type="evidence" value="ECO:0007669"/>
    <property type="project" value="TreeGrafter"/>
</dbReference>
<dbReference type="Pfam" id="PF01433">
    <property type="entry name" value="Peptidase_M1"/>
    <property type="match status" value="2"/>
</dbReference>
<dbReference type="AlphaFoldDB" id="X6M0F4"/>
<dbReference type="GO" id="GO:0070006">
    <property type="term" value="F:metalloaminopeptidase activity"/>
    <property type="evidence" value="ECO:0007669"/>
    <property type="project" value="TreeGrafter"/>
</dbReference>
<dbReference type="InterPro" id="IPR014782">
    <property type="entry name" value="Peptidase_M1_dom"/>
</dbReference>
<protein>
    <recommendedName>
        <fullName evidence="1">Peptidase M1 membrane alanine aminopeptidase domain-containing protein</fullName>
    </recommendedName>
</protein>
<proteinExistence type="predicted"/>
<dbReference type="Proteomes" id="UP000023152">
    <property type="component" value="Unassembled WGS sequence"/>
</dbReference>
<reference evidence="2 3" key="1">
    <citation type="journal article" date="2013" name="Curr. Biol.">
        <title>The Genome of the Foraminiferan Reticulomyxa filosa.</title>
        <authorList>
            <person name="Glockner G."/>
            <person name="Hulsmann N."/>
            <person name="Schleicher M."/>
            <person name="Noegel A.A."/>
            <person name="Eichinger L."/>
            <person name="Gallinger C."/>
            <person name="Pawlowski J."/>
            <person name="Sierra R."/>
            <person name="Euteneuer U."/>
            <person name="Pillet L."/>
            <person name="Moustafa A."/>
            <person name="Platzer M."/>
            <person name="Groth M."/>
            <person name="Szafranski K."/>
            <person name="Schliwa M."/>
        </authorList>
    </citation>
    <scope>NUCLEOTIDE SEQUENCE [LARGE SCALE GENOMIC DNA]</scope>
</reference>
<organism evidence="2 3">
    <name type="scientific">Reticulomyxa filosa</name>
    <dbReference type="NCBI Taxonomy" id="46433"/>
    <lineage>
        <taxon>Eukaryota</taxon>
        <taxon>Sar</taxon>
        <taxon>Rhizaria</taxon>
        <taxon>Retaria</taxon>
        <taxon>Foraminifera</taxon>
        <taxon>Monothalamids</taxon>
        <taxon>Reticulomyxidae</taxon>
        <taxon>Reticulomyxa</taxon>
    </lineage>
</organism>
<evidence type="ECO:0000313" key="3">
    <source>
        <dbReference type="Proteomes" id="UP000023152"/>
    </source>
</evidence>
<dbReference type="PANTHER" id="PTHR11533">
    <property type="entry name" value="PROTEASE M1 ZINC METALLOPROTEASE"/>
    <property type="match status" value="1"/>
</dbReference>
<evidence type="ECO:0000313" key="2">
    <source>
        <dbReference type="EMBL" id="ETO07096.1"/>
    </source>
</evidence>
<evidence type="ECO:0000259" key="1">
    <source>
        <dbReference type="Pfam" id="PF01433"/>
    </source>
</evidence>
<dbReference type="Gene3D" id="3.30.2010.30">
    <property type="match status" value="1"/>
</dbReference>
<dbReference type="GO" id="GO:0043171">
    <property type="term" value="P:peptide catabolic process"/>
    <property type="evidence" value="ECO:0007669"/>
    <property type="project" value="TreeGrafter"/>
</dbReference>
<gene>
    <name evidence="2" type="ORF">RFI_30296</name>
</gene>